<dbReference type="SUPFAM" id="SSF88723">
    <property type="entry name" value="PIN domain-like"/>
    <property type="match status" value="1"/>
</dbReference>
<evidence type="ECO:0000313" key="8">
    <source>
        <dbReference type="Proteomes" id="UP000177925"/>
    </source>
</evidence>
<dbReference type="AlphaFoldDB" id="A0A1F6THD8"/>
<name>A0A1F6THD8_9PROT</name>
<gene>
    <name evidence="7" type="ORF">A2150_01055</name>
</gene>
<accession>A0A1F6THD8</accession>
<comment type="caution">
    <text evidence="7">The sequence shown here is derived from an EMBL/GenBank/DDBJ whole genome shotgun (WGS) entry which is preliminary data.</text>
</comment>
<evidence type="ECO:0000313" key="7">
    <source>
        <dbReference type="EMBL" id="OGI44496.1"/>
    </source>
</evidence>
<keyword evidence="1" id="KW-1277">Toxin-antitoxin system</keyword>
<evidence type="ECO:0000259" key="6">
    <source>
        <dbReference type="Pfam" id="PF01850"/>
    </source>
</evidence>
<dbReference type="GO" id="GO:0016787">
    <property type="term" value="F:hydrolase activity"/>
    <property type="evidence" value="ECO:0007669"/>
    <property type="project" value="UniProtKB-KW"/>
</dbReference>
<dbReference type="GO" id="GO:0004540">
    <property type="term" value="F:RNA nuclease activity"/>
    <property type="evidence" value="ECO:0007669"/>
    <property type="project" value="TreeGrafter"/>
</dbReference>
<protein>
    <recommendedName>
        <fullName evidence="6">PIN domain-containing protein</fullName>
    </recommendedName>
</protein>
<evidence type="ECO:0000256" key="4">
    <source>
        <dbReference type="ARBA" id="ARBA00022801"/>
    </source>
</evidence>
<dbReference type="InterPro" id="IPR051749">
    <property type="entry name" value="PINc/VapC_TA_RNase"/>
</dbReference>
<dbReference type="Proteomes" id="UP000177925">
    <property type="component" value="Unassembled WGS sequence"/>
</dbReference>
<dbReference type="STRING" id="1817758.A2150_01055"/>
<feature type="domain" description="PIN" evidence="6">
    <location>
        <begin position="3"/>
        <end position="114"/>
    </location>
</feature>
<dbReference type="EMBL" id="MFSS01000023">
    <property type="protein sequence ID" value="OGI44496.1"/>
    <property type="molecule type" value="Genomic_DNA"/>
</dbReference>
<proteinExistence type="predicted"/>
<keyword evidence="3" id="KW-0479">Metal-binding</keyword>
<keyword evidence="5" id="KW-0460">Magnesium</keyword>
<reference evidence="7 8" key="1">
    <citation type="journal article" date="2016" name="Nat. Commun.">
        <title>Thousands of microbial genomes shed light on interconnected biogeochemical processes in an aquifer system.</title>
        <authorList>
            <person name="Anantharaman K."/>
            <person name="Brown C.T."/>
            <person name="Hug L.A."/>
            <person name="Sharon I."/>
            <person name="Castelle C.J."/>
            <person name="Probst A.J."/>
            <person name="Thomas B.C."/>
            <person name="Singh A."/>
            <person name="Wilkins M.J."/>
            <person name="Karaoz U."/>
            <person name="Brodie E.L."/>
            <person name="Williams K.H."/>
            <person name="Hubbard S.S."/>
            <person name="Banfield J.F."/>
        </authorList>
    </citation>
    <scope>NUCLEOTIDE SEQUENCE [LARGE SCALE GENOMIC DNA]</scope>
</reference>
<dbReference type="GO" id="GO:0046872">
    <property type="term" value="F:metal ion binding"/>
    <property type="evidence" value="ECO:0007669"/>
    <property type="project" value="UniProtKB-KW"/>
</dbReference>
<evidence type="ECO:0000256" key="2">
    <source>
        <dbReference type="ARBA" id="ARBA00022722"/>
    </source>
</evidence>
<dbReference type="PANTHER" id="PTHR42740:SF1">
    <property type="entry name" value="RIBONUCLEASE VAPC3"/>
    <property type="match status" value="1"/>
</dbReference>
<evidence type="ECO:0000256" key="3">
    <source>
        <dbReference type="ARBA" id="ARBA00022723"/>
    </source>
</evidence>
<organism evidence="7 8">
    <name type="scientific">Candidatus Muproteobacteria bacterium RBG_16_64_11</name>
    <dbReference type="NCBI Taxonomy" id="1817758"/>
    <lineage>
        <taxon>Bacteria</taxon>
        <taxon>Pseudomonadati</taxon>
        <taxon>Pseudomonadota</taxon>
        <taxon>Candidatus Muproteobacteria</taxon>
    </lineage>
</organism>
<keyword evidence="2" id="KW-0540">Nuclease</keyword>
<keyword evidence="4" id="KW-0378">Hydrolase</keyword>
<dbReference type="PANTHER" id="PTHR42740">
    <property type="entry name" value="RIBONUCLEASE VAPC3"/>
    <property type="match status" value="1"/>
</dbReference>
<sequence length="129" mass="14163">MLCIDTSSLIAYLEGQAGEDVELVDQAFGDRVGVIAPVILTEILSDGSLAKPVREAILQLPLLAIADGYWERAGLLRARILKSGRKAGLADTLIAQSCLDHRATLVSRDRDFRVFHRLAGLRLLEPRRT</sequence>
<dbReference type="Pfam" id="PF01850">
    <property type="entry name" value="PIN"/>
    <property type="match status" value="1"/>
</dbReference>
<evidence type="ECO:0000256" key="5">
    <source>
        <dbReference type="ARBA" id="ARBA00022842"/>
    </source>
</evidence>
<dbReference type="InterPro" id="IPR002716">
    <property type="entry name" value="PIN_dom"/>
</dbReference>
<dbReference type="Gene3D" id="3.40.50.1010">
    <property type="entry name" value="5'-nuclease"/>
    <property type="match status" value="1"/>
</dbReference>
<dbReference type="InterPro" id="IPR029060">
    <property type="entry name" value="PIN-like_dom_sf"/>
</dbReference>
<evidence type="ECO:0000256" key="1">
    <source>
        <dbReference type="ARBA" id="ARBA00022649"/>
    </source>
</evidence>